<proteinExistence type="predicted"/>
<keyword evidence="2" id="KW-1185">Reference proteome</keyword>
<protein>
    <recommendedName>
        <fullName evidence="3">DUF4376 domain-containing protein</fullName>
    </recommendedName>
</protein>
<dbReference type="OrthoDB" id="9100846at2"/>
<sequence>MGKKLAVYDINGNITAFYDNIDSPIPASVTNVIEITQAQWQTCVSEPGQWYVASGALAQVPPPTAAQLLATAQSTQTVELTQACANAIISGFTSNALGSAYIYPSTVTDQANQNTVADCPSGGLLWCESNGAWAFRQHTQAQAQAVVTSFASWLNHCQSQLIALTTKVNTATSVDAVEAIAWVNP</sequence>
<dbReference type="EMBL" id="RBZV01000002">
    <property type="protein sequence ID" value="RKP50503.1"/>
    <property type="molecule type" value="Genomic_DNA"/>
</dbReference>
<comment type="caution">
    <text evidence="1">The sequence shown here is derived from an EMBL/GenBank/DDBJ whole genome shotgun (WGS) entry which is preliminary data.</text>
</comment>
<dbReference type="AlphaFoldDB" id="A0A494XSI7"/>
<gene>
    <name evidence="1" type="ORF">D7S89_05200</name>
</gene>
<evidence type="ECO:0000313" key="2">
    <source>
        <dbReference type="Proteomes" id="UP000280434"/>
    </source>
</evidence>
<evidence type="ECO:0000313" key="1">
    <source>
        <dbReference type="EMBL" id="RKP50503.1"/>
    </source>
</evidence>
<dbReference type="Proteomes" id="UP000280434">
    <property type="component" value="Unassembled WGS sequence"/>
</dbReference>
<organism evidence="1 2">
    <name type="scientific">Trinickia fusca</name>
    <dbReference type="NCBI Taxonomy" id="2419777"/>
    <lineage>
        <taxon>Bacteria</taxon>
        <taxon>Pseudomonadati</taxon>
        <taxon>Pseudomonadota</taxon>
        <taxon>Betaproteobacteria</taxon>
        <taxon>Burkholderiales</taxon>
        <taxon>Burkholderiaceae</taxon>
        <taxon>Trinickia</taxon>
    </lineage>
</organism>
<name>A0A494XSI7_9BURK</name>
<evidence type="ECO:0008006" key="3">
    <source>
        <dbReference type="Google" id="ProtNLM"/>
    </source>
</evidence>
<dbReference type="RefSeq" id="WP_121276327.1">
    <property type="nucleotide sequence ID" value="NZ_RBZV01000002.1"/>
</dbReference>
<accession>A0A494XSI7</accession>
<reference evidence="1 2" key="1">
    <citation type="submission" date="2018-10" db="EMBL/GenBank/DDBJ databases">
        <title>Paraburkholderia sp. 7MK8-2, isolated from soil.</title>
        <authorList>
            <person name="Gao Z.-H."/>
            <person name="Qiu L.-H."/>
        </authorList>
    </citation>
    <scope>NUCLEOTIDE SEQUENCE [LARGE SCALE GENOMIC DNA]</scope>
    <source>
        <strain evidence="1 2">7MK8-2</strain>
    </source>
</reference>